<evidence type="ECO:0000256" key="2">
    <source>
        <dbReference type="ARBA" id="ARBA00023125"/>
    </source>
</evidence>
<dbReference type="PANTHER" id="PTHR30055">
    <property type="entry name" value="HTH-TYPE TRANSCRIPTIONAL REGULATOR RUTR"/>
    <property type="match status" value="1"/>
</dbReference>
<evidence type="ECO:0000256" key="4">
    <source>
        <dbReference type="PROSITE-ProRule" id="PRU00335"/>
    </source>
</evidence>
<evidence type="ECO:0000313" key="8">
    <source>
        <dbReference type="Proteomes" id="UP000286716"/>
    </source>
</evidence>
<dbReference type="RefSeq" id="WP_020641466.1">
    <property type="nucleotide sequence ID" value="NZ_QHHU01000103.1"/>
</dbReference>
<dbReference type="PANTHER" id="PTHR30055:SF238">
    <property type="entry name" value="MYCOFACTOCIN BIOSYNTHESIS TRANSCRIPTIONAL REGULATOR MFTR-RELATED"/>
    <property type="match status" value="1"/>
</dbReference>
<protein>
    <submittedName>
        <fullName evidence="7">TetR family transcriptional regulator</fullName>
    </submittedName>
</protein>
<dbReference type="PROSITE" id="PS50977">
    <property type="entry name" value="HTH_TETR_2"/>
    <property type="match status" value="1"/>
</dbReference>
<name>A0A428VXH8_AMYBA</name>
<sequence length="217" mass="23083">MAASRSGRTEPGTRAERRKASTRQKLIDAARGFLASDTHSTASIQDITDAADVGFGSFYNHFSSKTELFQTAVSEVLEELGLLLDELGSRVDDPAMAFAQSVRLTVRLAVARPEMAQVLVRHGMAYIDADEGLAPRALRDIQAGAASGRFRVGEPRIALATTAGALLAVLHVSLVNPDGVTDAMCDEAAEQLLRMLGVPLDEAREIATAPLPAVDQV</sequence>
<keyword evidence="3" id="KW-0804">Transcription</keyword>
<feature type="domain" description="HTH tetR-type" evidence="6">
    <location>
        <begin position="20"/>
        <end position="80"/>
    </location>
</feature>
<feature type="compositionally biased region" description="Basic and acidic residues" evidence="5">
    <location>
        <begin position="7"/>
        <end position="19"/>
    </location>
</feature>
<dbReference type="InterPro" id="IPR009057">
    <property type="entry name" value="Homeodomain-like_sf"/>
</dbReference>
<proteinExistence type="predicted"/>
<dbReference type="Proteomes" id="UP000286716">
    <property type="component" value="Unassembled WGS sequence"/>
</dbReference>
<evidence type="ECO:0000256" key="3">
    <source>
        <dbReference type="ARBA" id="ARBA00023163"/>
    </source>
</evidence>
<evidence type="ECO:0000259" key="6">
    <source>
        <dbReference type="PROSITE" id="PS50977"/>
    </source>
</evidence>
<dbReference type="AlphaFoldDB" id="A0A428VXH8"/>
<dbReference type="GO" id="GO:0003700">
    <property type="term" value="F:DNA-binding transcription factor activity"/>
    <property type="evidence" value="ECO:0007669"/>
    <property type="project" value="TreeGrafter"/>
</dbReference>
<organism evidence="7 8">
    <name type="scientific">Amycolatopsis balhimycina DSM 5908</name>
    <dbReference type="NCBI Taxonomy" id="1081091"/>
    <lineage>
        <taxon>Bacteria</taxon>
        <taxon>Bacillati</taxon>
        <taxon>Actinomycetota</taxon>
        <taxon>Actinomycetes</taxon>
        <taxon>Pseudonocardiales</taxon>
        <taxon>Pseudonocardiaceae</taxon>
        <taxon>Amycolatopsis</taxon>
    </lineage>
</organism>
<keyword evidence="8" id="KW-1185">Reference proteome</keyword>
<gene>
    <name evidence="7" type="ORF">DMA12_43860</name>
</gene>
<keyword evidence="2 4" id="KW-0238">DNA-binding</keyword>
<keyword evidence="1" id="KW-0805">Transcription regulation</keyword>
<evidence type="ECO:0000256" key="1">
    <source>
        <dbReference type="ARBA" id="ARBA00023015"/>
    </source>
</evidence>
<dbReference type="Pfam" id="PF21306">
    <property type="entry name" value="TetR_C_40"/>
    <property type="match status" value="1"/>
</dbReference>
<comment type="caution">
    <text evidence="7">The sequence shown here is derived from an EMBL/GenBank/DDBJ whole genome shotgun (WGS) entry which is preliminary data.</text>
</comment>
<feature type="DNA-binding region" description="H-T-H motif" evidence="4">
    <location>
        <begin position="43"/>
        <end position="62"/>
    </location>
</feature>
<dbReference type="EMBL" id="QHHU01000103">
    <property type="protein sequence ID" value="RSM35563.1"/>
    <property type="molecule type" value="Genomic_DNA"/>
</dbReference>
<reference evidence="7 8" key="1">
    <citation type="submission" date="2018-05" db="EMBL/GenBank/DDBJ databases">
        <title>Evolution of GPA BGCs.</title>
        <authorList>
            <person name="Waglechner N."/>
            <person name="Wright G.D."/>
        </authorList>
    </citation>
    <scope>NUCLEOTIDE SEQUENCE [LARGE SCALE GENOMIC DNA]</scope>
    <source>
        <strain evidence="7 8">DSM 5908</strain>
    </source>
</reference>
<dbReference type="Gene3D" id="1.10.357.10">
    <property type="entry name" value="Tetracycline Repressor, domain 2"/>
    <property type="match status" value="1"/>
</dbReference>
<dbReference type="InterPro" id="IPR050109">
    <property type="entry name" value="HTH-type_TetR-like_transc_reg"/>
</dbReference>
<accession>A0A428VXH8</accession>
<feature type="region of interest" description="Disordered" evidence="5">
    <location>
        <begin position="1"/>
        <end position="22"/>
    </location>
</feature>
<dbReference type="GO" id="GO:0000976">
    <property type="term" value="F:transcription cis-regulatory region binding"/>
    <property type="evidence" value="ECO:0007669"/>
    <property type="project" value="TreeGrafter"/>
</dbReference>
<dbReference type="OrthoDB" id="4541465at2"/>
<evidence type="ECO:0000256" key="5">
    <source>
        <dbReference type="SAM" id="MobiDB-lite"/>
    </source>
</evidence>
<dbReference type="SUPFAM" id="SSF46689">
    <property type="entry name" value="Homeodomain-like"/>
    <property type="match status" value="1"/>
</dbReference>
<dbReference type="InterPro" id="IPR001647">
    <property type="entry name" value="HTH_TetR"/>
</dbReference>
<dbReference type="Pfam" id="PF00440">
    <property type="entry name" value="TetR_N"/>
    <property type="match status" value="1"/>
</dbReference>
<evidence type="ECO:0000313" key="7">
    <source>
        <dbReference type="EMBL" id="RSM35563.1"/>
    </source>
</evidence>
<dbReference type="InterPro" id="IPR049513">
    <property type="entry name" value="TetR_C_40"/>
</dbReference>